<gene>
    <name evidence="3" type="ORF">AK812_SmicGene2833</name>
</gene>
<dbReference type="Gene3D" id="3.40.50.150">
    <property type="entry name" value="Vaccinia Virus protein VP39"/>
    <property type="match status" value="1"/>
</dbReference>
<keyword evidence="4" id="KW-1185">Reference proteome</keyword>
<name>A0A1Q9F0U3_SYMMI</name>
<dbReference type="SUPFAM" id="SSF53335">
    <property type="entry name" value="S-adenosyl-L-methionine-dependent methyltransferases"/>
    <property type="match status" value="1"/>
</dbReference>
<evidence type="ECO:0000256" key="1">
    <source>
        <dbReference type="SAM" id="MobiDB-lite"/>
    </source>
</evidence>
<dbReference type="Proteomes" id="UP000186817">
    <property type="component" value="Unassembled WGS sequence"/>
</dbReference>
<dbReference type="AlphaFoldDB" id="A0A1Q9F0U3"/>
<evidence type="ECO:0000313" key="3">
    <source>
        <dbReference type="EMBL" id="OLQ13212.1"/>
    </source>
</evidence>
<sequence>MPIHPSLHPAESAEEEEEIAERLKQRKRPISYEEEMFLFGSQRRLSKRCEAHGVSPFGQCPPLGSCLSSGAAGKHGETAWSFAMWRKMVGGGFGVTGKMSMLASCFHLIVVASASQGEREPLCHESFRSLEKCLQNDYGRLRVACSRHYEGLQACLSRDWRYVDEGRAFARREGGFNRLRQCRHGVMLFNPLDWYIGRSLEVYGEWGQRKVDFFSKFLRPGQVVVEVGAHVGALTLALSRLVGPAGRVIALEPFYSSFAALAANTALNSLENVEVRQAVVADRPGKVFMDRGELAFKQQEFFNFGSMDFHELEIHDALAQTDRQSTAWDEYAVLTLEQLSLPQLDFVKIDAEAMESAVIKGALPLLRKFRPLLFIEYRNPKQKNSELLRALKKSKYDCVLLRLPIFNSQNYRGHEEDIWGENGSVVNFDLFCKRKGHESSLSAQVLELFRTAVATDVSGLRTTPRDAFEIMSRVENLKTEGRPEVGPESEQNPTAQPRARLSRKEVEEMSLDELLDSMEASERGTAPKGQRAAATNSETEMSLKLLLEDPADQPTTRTLQKELTLDDL</sequence>
<feature type="domain" description="Methyltransferase FkbM" evidence="2">
    <location>
        <begin position="226"/>
        <end position="396"/>
    </location>
</feature>
<dbReference type="Pfam" id="PF05050">
    <property type="entry name" value="Methyltransf_21"/>
    <property type="match status" value="1"/>
</dbReference>
<comment type="caution">
    <text evidence="3">The sequence shown here is derived from an EMBL/GenBank/DDBJ whole genome shotgun (WGS) entry which is preliminary data.</text>
</comment>
<accession>A0A1Q9F0U3</accession>
<reference evidence="3 4" key="1">
    <citation type="submission" date="2016-02" db="EMBL/GenBank/DDBJ databases">
        <title>Genome analysis of coral dinoflagellate symbionts highlights evolutionary adaptations to a symbiotic lifestyle.</title>
        <authorList>
            <person name="Aranda M."/>
            <person name="Li Y."/>
            <person name="Liew Y.J."/>
            <person name="Baumgarten S."/>
            <person name="Simakov O."/>
            <person name="Wilson M."/>
            <person name="Piel J."/>
            <person name="Ashoor H."/>
            <person name="Bougouffa S."/>
            <person name="Bajic V.B."/>
            <person name="Ryu T."/>
            <person name="Ravasi T."/>
            <person name="Bayer T."/>
            <person name="Micklem G."/>
            <person name="Kim H."/>
            <person name="Bhak J."/>
            <person name="Lajeunesse T.C."/>
            <person name="Voolstra C.R."/>
        </authorList>
    </citation>
    <scope>NUCLEOTIDE SEQUENCE [LARGE SCALE GENOMIC DNA]</scope>
    <source>
        <strain evidence="3 4">CCMP2467</strain>
    </source>
</reference>
<dbReference type="InterPro" id="IPR052514">
    <property type="entry name" value="SAM-dependent_MTase"/>
</dbReference>
<dbReference type="NCBIfam" id="TIGR01444">
    <property type="entry name" value="fkbM_fam"/>
    <property type="match status" value="1"/>
</dbReference>
<dbReference type="InterPro" id="IPR029063">
    <property type="entry name" value="SAM-dependent_MTases_sf"/>
</dbReference>
<protein>
    <recommendedName>
        <fullName evidence="2">Methyltransferase FkbM domain-containing protein</fullName>
    </recommendedName>
</protein>
<feature type="region of interest" description="Disordered" evidence="1">
    <location>
        <begin position="475"/>
        <end position="568"/>
    </location>
</feature>
<proteinExistence type="predicted"/>
<feature type="compositionally biased region" description="Basic and acidic residues" evidence="1">
    <location>
        <begin position="475"/>
        <end position="485"/>
    </location>
</feature>
<dbReference type="PANTHER" id="PTHR34203:SF15">
    <property type="entry name" value="SLL1173 PROTEIN"/>
    <property type="match status" value="1"/>
</dbReference>
<dbReference type="InterPro" id="IPR006342">
    <property type="entry name" value="FkbM_mtfrase"/>
</dbReference>
<organism evidence="3 4">
    <name type="scientific">Symbiodinium microadriaticum</name>
    <name type="common">Dinoflagellate</name>
    <name type="synonym">Zooxanthella microadriatica</name>
    <dbReference type="NCBI Taxonomy" id="2951"/>
    <lineage>
        <taxon>Eukaryota</taxon>
        <taxon>Sar</taxon>
        <taxon>Alveolata</taxon>
        <taxon>Dinophyceae</taxon>
        <taxon>Suessiales</taxon>
        <taxon>Symbiodiniaceae</taxon>
        <taxon>Symbiodinium</taxon>
    </lineage>
</organism>
<evidence type="ECO:0000259" key="2">
    <source>
        <dbReference type="Pfam" id="PF05050"/>
    </source>
</evidence>
<dbReference type="PANTHER" id="PTHR34203">
    <property type="entry name" value="METHYLTRANSFERASE, FKBM FAMILY PROTEIN"/>
    <property type="match status" value="1"/>
</dbReference>
<dbReference type="EMBL" id="LSRX01000031">
    <property type="protein sequence ID" value="OLQ13212.1"/>
    <property type="molecule type" value="Genomic_DNA"/>
</dbReference>
<feature type="compositionally biased region" description="Basic and acidic residues" evidence="1">
    <location>
        <begin position="559"/>
        <end position="568"/>
    </location>
</feature>
<evidence type="ECO:0000313" key="4">
    <source>
        <dbReference type="Proteomes" id="UP000186817"/>
    </source>
</evidence>
<dbReference type="OrthoDB" id="424219at2759"/>